<dbReference type="AlphaFoldDB" id="A0A328VJ00"/>
<evidence type="ECO:0000259" key="2">
    <source>
        <dbReference type="Pfam" id="PF12697"/>
    </source>
</evidence>
<dbReference type="RefSeq" id="WP_112431781.1">
    <property type="nucleotide sequence ID" value="NZ_MCIF01000002.1"/>
</dbReference>
<dbReference type="InterPro" id="IPR029058">
    <property type="entry name" value="AB_hydrolase_fold"/>
</dbReference>
<feature type="region of interest" description="Disordered" evidence="1">
    <location>
        <begin position="325"/>
        <end position="357"/>
    </location>
</feature>
<dbReference type="PANTHER" id="PTHR46438">
    <property type="entry name" value="ALPHA/BETA-HYDROLASES SUPERFAMILY PROTEIN"/>
    <property type="match status" value="1"/>
</dbReference>
<dbReference type="Pfam" id="PF18930">
    <property type="entry name" value="DUF5679"/>
    <property type="match status" value="1"/>
</dbReference>
<evidence type="ECO:0000259" key="3">
    <source>
        <dbReference type="Pfam" id="PF18930"/>
    </source>
</evidence>
<name>A0A328VJ00_9CHLR</name>
<comment type="caution">
    <text evidence="4">The sequence shown here is derived from an EMBL/GenBank/DDBJ whole genome shotgun (WGS) entry which is preliminary data.</text>
</comment>
<evidence type="ECO:0000256" key="1">
    <source>
        <dbReference type="SAM" id="MobiDB-lite"/>
    </source>
</evidence>
<feature type="domain" description="DUF5679" evidence="3">
    <location>
        <begin position="376"/>
        <end position="415"/>
    </location>
</feature>
<protein>
    <recommendedName>
        <fullName evidence="6">AB hydrolase-1 domain-containing protein</fullName>
    </recommendedName>
</protein>
<dbReference type="Proteomes" id="UP000248706">
    <property type="component" value="Unassembled WGS sequence"/>
</dbReference>
<dbReference type="SUPFAM" id="SSF53474">
    <property type="entry name" value="alpha/beta-Hydrolases"/>
    <property type="match status" value="1"/>
</dbReference>
<evidence type="ECO:0000313" key="4">
    <source>
        <dbReference type="EMBL" id="RAQ97427.1"/>
    </source>
</evidence>
<dbReference type="EMBL" id="MCIF01000002">
    <property type="protein sequence ID" value="RAQ97427.1"/>
    <property type="molecule type" value="Genomic_DNA"/>
</dbReference>
<dbReference type="OrthoDB" id="165315at2"/>
<dbReference type="Pfam" id="PF12697">
    <property type="entry name" value="Abhydrolase_6"/>
    <property type="match status" value="1"/>
</dbReference>
<feature type="domain" description="AB hydrolase-1" evidence="2">
    <location>
        <begin position="72"/>
        <end position="280"/>
    </location>
</feature>
<reference evidence="4 5" key="1">
    <citation type="submission" date="2016-08" db="EMBL/GenBank/DDBJ databases">
        <title>Analysis of Carbohydrate Active Enzymes in Thermogemmatispora T81 Reveals Carbohydrate Degradation Ability.</title>
        <authorList>
            <person name="Tomazini A."/>
            <person name="Lal S."/>
            <person name="Stott M."/>
            <person name="Henrissat B."/>
            <person name="Polikarpov I."/>
            <person name="Sparling R."/>
            <person name="Levin D.B."/>
        </authorList>
    </citation>
    <scope>NUCLEOTIDE SEQUENCE [LARGE SCALE GENOMIC DNA]</scope>
    <source>
        <strain evidence="4 5">T81</strain>
    </source>
</reference>
<evidence type="ECO:0000313" key="5">
    <source>
        <dbReference type="Proteomes" id="UP000248706"/>
    </source>
</evidence>
<accession>A0A328VJ00</accession>
<sequence length="418" mass="46000">MKNALPRLKWLLRLGAAASLLAGLGAALAVVWHRLLTPQLLESTLPGQPRLYRWRHGHIFYTLAGPEQGPPLVLWHAPGLAASAYELRELAAFLREHYRVYAPDLLGFGLSDRPALPYSGPLYVELLSDFLREVVGQPALLIAQGISCQHALDVARREPEFCRGLVLLWPEHDAGCWRERFPWLRSLLAFLARTPLLGSLTYCLLTTRLALRALAAPGQRESNLDYSYATTHQFGAEHAVRAWLADRLCLETDSVRPPANSLPCPVLLVRADSEESKVHSWPGLQDPGVAVEQLWIETRDCTVDHQVAALLSARLSSWPALATPAEEVSTATSDTGEAQEAPQAIESEPAQSAPASVVAQTRPQLAARSEPALEAYCVRCRQKSPMLAVSETTLKNGRPALQGTCARCGARMYRIVRR</sequence>
<dbReference type="PANTHER" id="PTHR46438:SF2">
    <property type="entry name" value="ALPHA_BETA-HYDROLASES SUPERFAMILY PROTEIN"/>
    <property type="match status" value="1"/>
</dbReference>
<evidence type="ECO:0008006" key="6">
    <source>
        <dbReference type="Google" id="ProtNLM"/>
    </source>
</evidence>
<dbReference type="InterPro" id="IPR000073">
    <property type="entry name" value="AB_hydrolase_1"/>
</dbReference>
<gene>
    <name evidence="4" type="ORF">A4R35_17955</name>
</gene>
<keyword evidence="5" id="KW-1185">Reference proteome</keyword>
<organism evidence="4 5">
    <name type="scientific">Thermogemmatispora tikiterensis</name>
    <dbReference type="NCBI Taxonomy" id="1825093"/>
    <lineage>
        <taxon>Bacteria</taxon>
        <taxon>Bacillati</taxon>
        <taxon>Chloroflexota</taxon>
        <taxon>Ktedonobacteria</taxon>
        <taxon>Thermogemmatisporales</taxon>
        <taxon>Thermogemmatisporaceae</taxon>
        <taxon>Thermogemmatispora</taxon>
    </lineage>
</organism>
<proteinExistence type="predicted"/>
<dbReference type="Gene3D" id="3.40.50.1820">
    <property type="entry name" value="alpha/beta hydrolase"/>
    <property type="match status" value="1"/>
</dbReference>
<dbReference type="InterPro" id="IPR044044">
    <property type="entry name" value="DUF5679"/>
</dbReference>